<dbReference type="RefSeq" id="WP_091654133.1">
    <property type="nucleotide sequence ID" value="NZ_FOVW01000006.1"/>
</dbReference>
<feature type="region of interest" description="Disordered" evidence="1">
    <location>
        <begin position="522"/>
        <end position="544"/>
    </location>
</feature>
<evidence type="ECO:0000256" key="1">
    <source>
        <dbReference type="SAM" id="MobiDB-lite"/>
    </source>
</evidence>
<dbReference type="AlphaFoldDB" id="A0A1I5H1N0"/>
<accession>A0A1I5H1N0</accession>
<keyword evidence="2" id="KW-1133">Transmembrane helix</keyword>
<dbReference type="Proteomes" id="UP000199564">
    <property type="component" value="Unassembled WGS sequence"/>
</dbReference>
<evidence type="ECO:0000313" key="4">
    <source>
        <dbReference type="Proteomes" id="UP000199564"/>
    </source>
</evidence>
<name>A0A1I5H1N0_9BACT</name>
<keyword evidence="4" id="KW-1185">Reference proteome</keyword>
<keyword evidence="2" id="KW-0472">Membrane</keyword>
<protein>
    <recommendedName>
        <fullName evidence="5">AsmA-like C-terminal region</fullName>
    </recommendedName>
</protein>
<evidence type="ECO:0000313" key="3">
    <source>
        <dbReference type="EMBL" id="SFO42117.1"/>
    </source>
</evidence>
<evidence type="ECO:0008006" key="5">
    <source>
        <dbReference type="Google" id="ProtNLM"/>
    </source>
</evidence>
<sequence>MKKAVLFFIIFIIGIGLAFLGLDFWLAKKIDKLINENPERQYDLLFENIDVNILRGRVELRHILLDPLEEGLPVEITGSVEQIIFSSLSIWDLIFNNAVDIGEIKLINPSFRLIKIDSLSNLQDNSKAFQDLFGDLISRGIVRDFVLEGGKAELLIQEDSLRSFGFFTDLFIHAKGLKTDKRIVTHVVPFELNQIQTGLKNLFLQMNSKQSIKIGAIDFDFLNESLSFQNVAMRYDQEIEKISFEKTYQKDLIEFELKELNFVGLDAESDLYGNWSIIADKMILDSLIFTDVRNKNKPREKEIKKPMFAGMLSGIPIPLQIDTLQIRNSHLTYIEIPEGHIKGPKISFEKFHADIYGVISIDSLRRSKEMTMEVKTEFLGQTPIQANFTVPYNQELFKMNLNLGAMDLTILNPIIEPMAALRVESGKLRKLSLQMDSWEVASNNQMVFDYEGLKLEVLKDGTSKQKNSLLSVIGNIAIRSENLPEKKNYRIANYQTKRNVYRSPFNFIWESTKGGLQEITPGGLTKLLTGRKDSDRKPEKNQKK</sequence>
<gene>
    <name evidence="3" type="ORF">SAMN04488519_106222</name>
</gene>
<keyword evidence="2" id="KW-0812">Transmembrane</keyword>
<dbReference type="STRING" id="226506.SAMN04488519_106222"/>
<feature type="compositionally biased region" description="Basic and acidic residues" evidence="1">
    <location>
        <begin position="530"/>
        <end position="544"/>
    </location>
</feature>
<organism evidence="3 4">
    <name type="scientific">Algoriphagus ornithinivorans</name>
    <dbReference type="NCBI Taxonomy" id="226506"/>
    <lineage>
        <taxon>Bacteria</taxon>
        <taxon>Pseudomonadati</taxon>
        <taxon>Bacteroidota</taxon>
        <taxon>Cytophagia</taxon>
        <taxon>Cytophagales</taxon>
        <taxon>Cyclobacteriaceae</taxon>
        <taxon>Algoriphagus</taxon>
    </lineage>
</organism>
<evidence type="ECO:0000256" key="2">
    <source>
        <dbReference type="SAM" id="Phobius"/>
    </source>
</evidence>
<feature type="transmembrane region" description="Helical" evidence="2">
    <location>
        <begin position="6"/>
        <end position="26"/>
    </location>
</feature>
<reference evidence="4" key="1">
    <citation type="submission" date="2016-10" db="EMBL/GenBank/DDBJ databases">
        <authorList>
            <person name="Varghese N."/>
            <person name="Submissions S."/>
        </authorList>
    </citation>
    <scope>NUCLEOTIDE SEQUENCE [LARGE SCALE GENOMIC DNA]</scope>
    <source>
        <strain evidence="4">DSM 15282</strain>
    </source>
</reference>
<dbReference type="EMBL" id="FOVW01000006">
    <property type="protein sequence ID" value="SFO42117.1"/>
    <property type="molecule type" value="Genomic_DNA"/>
</dbReference>
<proteinExistence type="predicted"/>